<reference evidence="9" key="1">
    <citation type="journal article" date="2020" name="Stud. Mycol.">
        <title>101 Dothideomycetes genomes: a test case for predicting lifestyles and emergence of pathogens.</title>
        <authorList>
            <person name="Haridas S."/>
            <person name="Albert R."/>
            <person name="Binder M."/>
            <person name="Bloem J."/>
            <person name="Labutti K."/>
            <person name="Salamov A."/>
            <person name="Andreopoulos B."/>
            <person name="Baker S."/>
            <person name="Barry K."/>
            <person name="Bills G."/>
            <person name="Bluhm B."/>
            <person name="Cannon C."/>
            <person name="Castanera R."/>
            <person name="Culley D."/>
            <person name="Daum C."/>
            <person name="Ezra D."/>
            <person name="Gonzalez J."/>
            <person name="Henrissat B."/>
            <person name="Kuo A."/>
            <person name="Liang C."/>
            <person name="Lipzen A."/>
            <person name="Lutzoni F."/>
            <person name="Magnuson J."/>
            <person name="Mondo S."/>
            <person name="Nolan M."/>
            <person name="Ohm R."/>
            <person name="Pangilinan J."/>
            <person name="Park H.-J."/>
            <person name="Ramirez L."/>
            <person name="Alfaro M."/>
            <person name="Sun H."/>
            <person name="Tritt A."/>
            <person name="Yoshinaga Y."/>
            <person name="Zwiers L.-H."/>
            <person name="Turgeon B."/>
            <person name="Goodwin S."/>
            <person name="Spatafora J."/>
            <person name="Crous P."/>
            <person name="Grigoriev I."/>
        </authorList>
    </citation>
    <scope>NUCLEOTIDE SEQUENCE</scope>
    <source>
        <strain evidence="9">CBS 627.86</strain>
    </source>
</reference>
<proteinExistence type="inferred from homology"/>
<evidence type="ECO:0000313" key="10">
    <source>
        <dbReference type="Proteomes" id="UP000799770"/>
    </source>
</evidence>
<evidence type="ECO:0000256" key="5">
    <source>
        <dbReference type="ARBA" id="ARBA00020264"/>
    </source>
</evidence>
<keyword evidence="7" id="KW-0819">tRNA processing</keyword>
<keyword evidence="6" id="KW-0963">Cytoplasm</keyword>
<dbReference type="InterPro" id="IPR019519">
    <property type="entry name" value="Elp5"/>
</dbReference>
<comment type="similarity">
    <text evidence="4">Belongs to the ELP5 family.</text>
</comment>
<dbReference type="Gene3D" id="3.40.50.300">
    <property type="entry name" value="P-loop containing nucleotide triphosphate hydrolases"/>
    <property type="match status" value="1"/>
</dbReference>
<comment type="pathway">
    <text evidence="3">tRNA modification; 5-methoxycarbonylmethyl-2-thiouridine-tRNA biosynthesis.</text>
</comment>
<dbReference type="EMBL" id="ML977312">
    <property type="protein sequence ID" value="KAF2121207.1"/>
    <property type="molecule type" value="Genomic_DNA"/>
</dbReference>
<dbReference type="UniPathway" id="UPA00988"/>
<evidence type="ECO:0000256" key="6">
    <source>
        <dbReference type="ARBA" id="ARBA00022490"/>
    </source>
</evidence>
<comment type="subcellular location">
    <subcellularLocation>
        <location evidence="2">Cytoplasm</location>
    </subcellularLocation>
    <subcellularLocation>
        <location evidence="1">Nucleus</location>
    </subcellularLocation>
</comment>
<dbReference type="PANTHER" id="PTHR15641">
    <property type="entry name" value="ELONGATOR COMPLEX PROTEIN 5"/>
    <property type="match status" value="1"/>
</dbReference>
<dbReference type="AlphaFoldDB" id="A0A6A5ZQR4"/>
<dbReference type="InterPro" id="IPR027417">
    <property type="entry name" value="P-loop_NTPase"/>
</dbReference>
<dbReference type="CDD" id="cd19496">
    <property type="entry name" value="Elp5"/>
    <property type="match status" value="1"/>
</dbReference>
<protein>
    <recommendedName>
        <fullName evidence="5">Elongator complex protein 5</fullName>
    </recommendedName>
</protein>
<dbReference type="PANTHER" id="PTHR15641:SF1">
    <property type="entry name" value="ELONGATOR COMPLEX PROTEIN 5"/>
    <property type="match status" value="1"/>
</dbReference>
<keyword evidence="10" id="KW-1185">Reference proteome</keyword>
<dbReference type="GO" id="GO:0033588">
    <property type="term" value="C:elongator holoenzyme complex"/>
    <property type="evidence" value="ECO:0007669"/>
    <property type="project" value="InterPro"/>
</dbReference>
<dbReference type="GO" id="GO:0005634">
    <property type="term" value="C:nucleus"/>
    <property type="evidence" value="ECO:0007669"/>
    <property type="project" value="UniProtKB-SubCell"/>
</dbReference>
<organism evidence="9 10">
    <name type="scientific">Lophiotrema nucula</name>
    <dbReference type="NCBI Taxonomy" id="690887"/>
    <lineage>
        <taxon>Eukaryota</taxon>
        <taxon>Fungi</taxon>
        <taxon>Dikarya</taxon>
        <taxon>Ascomycota</taxon>
        <taxon>Pezizomycotina</taxon>
        <taxon>Dothideomycetes</taxon>
        <taxon>Pleosporomycetidae</taxon>
        <taxon>Pleosporales</taxon>
        <taxon>Lophiotremataceae</taxon>
        <taxon>Lophiotrema</taxon>
    </lineage>
</organism>
<dbReference type="GO" id="GO:0000049">
    <property type="term" value="F:tRNA binding"/>
    <property type="evidence" value="ECO:0007669"/>
    <property type="project" value="TreeGrafter"/>
</dbReference>
<dbReference type="GO" id="GO:0002098">
    <property type="term" value="P:tRNA wobble uridine modification"/>
    <property type="evidence" value="ECO:0007669"/>
    <property type="project" value="InterPro"/>
</dbReference>
<evidence type="ECO:0000256" key="8">
    <source>
        <dbReference type="ARBA" id="ARBA00023242"/>
    </source>
</evidence>
<dbReference type="GO" id="GO:0005829">
    <property type="term" value="C:cytosol"/>
    <property type="evidence" value="ECO:0007669"/>
    <property type="project" value="TreeGrafter"/>
</dbReference>
<dbReference type="Proteomes" id="UP000799770">
    <property type="component" value="Unassembled WGS sequence"/>
</dbReference>
<accession>A0A6A5ZQR4</accession>
<evidence type="ECO:0000256" key="1">
    <source>
        <dbReference type="ARBA" id="ARBA00004123"/>
    </source>
</evidence>
<keyword evidence="8" id="KW-0539">Nucleus</keyword>
<gene>
    <name evidence="9" type="ORF">BDV96DRAFT_483626</name>
</gene>
<dbReference type="Pfam" id="PF10483">
    <property type="entry name" value="Elong_Iki1"/>
    <property type="match status" value="1"/>
</dbReference>
<sequence>MPQPVTYAQHARHSTLMLSRVLSLRTNASPFTLVLDDLNQPAGPLLKEVTRRGLSRNVNVVVISFERKRVHPAVRLVPAWGPQTGEQILALLENAMHDYKESVVVVDSLYELLVTKGIDMNTIFQLVAVKYNSILFGVYHADVHNGPNTANPYAPQPLDLVKYMATTILTCQSFAQVLADKRAKERSIASPLHGIGNEAEGAVQALTSNTPAGIVLAAEFRRRSGKPEYETFFLRPSTPADYNAPIAGMQVGTLKLEFVTLLNEHPAYCKQPEGYGSPFGGGMTDEMVSTFNLELTAKQKEAREGVVLPYFDAQKEGGGEGGRILYDMGVEDDFDEEEDEI</sequence>
<evidence type="ECO:0000313" key="9">
    <source>
        <dbReference type="EMBL" id="KAF2121207.1"/>
    </source>
</evidence>
<evidence type="ECO:0000256" key="2">
    <source>
        <dbReference type="ARBA" id="ARBA00004496"/>
    </source>
</evidence>
<name>A0A6A5ZQR4_9PLEO</name>
<evidence type="ECO:0000256" key="3">
    <source>
        <dbReference type="ARBA" id="ARBA00005043"/>
    </source>
</evidence>
<evidence type="ECO:0000256" key="4">
    <source>
        <dbReference type="ARBA" id="ARBA00009567"/>
    </source>
</evidence>
<evidence type="ECO:0000256" key="7">
    <source>
        <dbReference type="ARBA" id="ARBA00022694"/>
    </source>
</evidence>
<dbReference type="OrthoDB" id="166907at2759"/>